<dbReference type="AlphaFoldDB" id="A0A0L6CMT7"/>
<keyword evidence="5" id="KW-0378">Hydrolase</keyword>
<dbReference type="InterPro" id="IPR008201">
    <property type="entry name" value="HepT-like"/>
</dbReference>
<dbReference type="InterPro" id="IPR051813">
    <property type="entry name" value="HepT_RNase_toxin"/>
</dbReference>
<dbReference type="PANTHER" id="PTHR34139:SF1">
    <property type="entry name" value="RNASE MJ1380-RELATED"/>
    <property type="match status" value="1"/>
</dbReference>
<evidence type="ECO:0000256" key="2">
    <source>
        <dbReference type="ARBA" id="ARBA00022649"/>
    </source>
</evidence>
<evidence type="ECO:0000313" key="6">
    <source>
        <dbReference type="EMBL" id="KNX39049.1"/>
    </source>
</evidence>
<name>A0A0L6CMT7_9MICO</name>
<dbReference type="GO" id="GO:0004540">
    <property type="term" value="F:RNA nuclease activity"/>
    <property type="evidence" value="ECO:0007669"/>
    <property type="project" value="InterPro"/>
</dbReference>
<dbReference type="GO" id="GO:0016787">
    <property type="term" value="F:hydrolase activity"/>
    <property type="evidence" value="ECO:0007669"/>
    <property type="project" value="UniProtKB-KW"/>
</dbReference>
<accession>A0A0L6CMT7</accession>
<dbReference type="GO" id="GO:0000166">
    <property type="term" value="F:nucleotide binding"/>
    <property type="evidence" value="ECO:0007669"/>
    <property type="project" value="UniProtKB-KW"/>
</dbReference>
<dbReference type="Pfam" id="PF01934">
    <property type="entry name" value="HepT-like"/>
    <property type="match status" value="1"/>
</dbReference>
<protein>
    <recommendedName>
        <fullName evidence="8">DUF86 domain-containing protein</fullName>
    </recommendedName>
</protein>
<evidence type="ECO:0000256" key="4">
    <source>
        <dbReference type="ARBA" id="ARBA00022741"/>
    </source>
</evidence>
<reference evidence="7" key="1">
    <citation type="submission" date="2015-03" db="EMBL/GenBank/DDBJ databases">
        <title>Luteipulveratus halotolerans sp. nov., a novel actinobacterium (Dermacoccaceae) from Sarawak, Malaysia.</title>
        <authorList>
            <person name="Juboi H."/>
            <person name="Basik A."/>
            <person name="Shamsul S.S."/>
            <person name="Arnold P."/>
            <person name="Schmitt E.K."/>
            <person name="Sanglier J.-J."/>
            <person name="Yeo T."/>
        </authorList>
    </citation>
    <scope>NUCLEOTIDE SEQUENCE [LARGE SCALE GENOMIC DNA]</scope>
    <source>
        <strain evidence="7">C296001</strain>
    </source>
</reference>
<dbReference type="EMBL" id="LAIR01000002">
    <property type="protein sequence ID" value="KNX39049.1"/>
    <property type="molecule type" value="Genomic_DNA"/>
</dbReference>
<evidence type="ECO:0000256" key="3">
    <source>
        <dbReference type="ARBA" id="ARBA00022722"/>
    </source>
</evidence>
<gene>
    <name evidence="6" type="ORF">VV01_21010</name>
</gene>
<comment type="caution">
    <text evidence="6">The sequence shown here is derived from an EMBL/GenBank/DDBJ whole genome shotgun (WGS) entry which is preliminary data.</text>
</comment>
<keyword evidence="1" id="KW-0597">Phosphoprotein</keyword>
<evidence type="ECO:0000313" key="7">
    <source>
        <dbReference type="Proteomes" id="UP000037397"/>
    </source>
</evidence>
<dbReference type="PANTHER" id="PTHR34139">
    <property type="entry name" value="UPF0331 PROTEIN MJ0127"/>
    <property type="match status" value="1"/>
</dbReference>
<keyword evidence="7" id="KW-1185">Reference proteome</keyword>
<proteinExistence type="predicted"/>
<dbReference type="STRING" id="1631356.VV01_21010"/>
<dbReference type="RefSeq" id="WP_050671598.1">
    <property type="nucleotide sequence ID" value="NZ_LAIR01000002.1"/>
</dbReference>
<evidence type="ECO:0000256" key="5">
    <source>
        <dbReference type="ARBA" id="ARBA00022801"/>
    </source>
</evidence>
<dbReference type="GO" id="GO:0110001">
    <property type="term" value="C:toxin-antitoxin complex"/>
    <property type="evidence" value="ECO:0007669"/>
    <property type="project" value="InterPro"/>
</dbReference>
<keyword evidence="4" id="KW-0547">Nucleotide-binding</keyword>
<dbReference type="Proteomes" id="UP000037397">
    <property type="component" value="Unassembled WGS sequence"/>
</dbReference>
<evidence type="ECO:0000256" key="1">
    <source>
        <dbReference type="ARBA" id="ARBA00022553"/>
    </source>
</evidence>
<evidence type="ECO:0008006" key="8">
    <source>
        <dbReference type="Google" id="ProtNLM"/>
    </source>
</evidence>
<keyword evidence="2" id="KW-1277">Toxin-antitoxin system</keyword>
<sequence>MTRDESLRLLDIISAIAAIRSHVERGDLDDDLVFGAICMRLVQIGEAVKDLPASLRDGEPDMPWSTIAGLRDRLAHRSFDTSREIIAATVGSDLDELEAAVRRMLKRVP</sequence>
<organism evidence="6 7">
    <name type="scientific">Luteipulveratus halotolerans</name>
    <dbReference type="NCBI Taxonomy" id="1631356"/>
    <lineage>
        <taxon>Bacteria</taxon>
        <taxon>Bacillati</taxon>
        <taxon>Actinomycetota</taxon>
        <taxon>Actinomycetes</taxon>
        <taxon>Micrococcales</taxon>
        <taxon>Dermacoccaceae</taxon>
        <taxon>Luteipulveratus</taxon>
    </lineage>
</organism>
<dbReference type="OrthoDB" id="159782at2"/>
<keyword evidence="3" id="KW-0540">Nuclease</keyword>